<evidence type="ECO:0000259" key="1">
    <source>
        <dbReference type="Pfam" id="PF12697"/>
    </source>
</evidence>
<proteinExistence type="predicted"/>
<dbReference type="PANTHER" id="PTHR43798">
    <property type="entry name" value="MONOACYLGLYCEROL LIPASE"/>
    <property type="match status" value="1"/>
</dbReference>
<dbReference type="OrthoDB" id="3396704at2"/>
<dbReference type="PROSITE" id="PS01151">
    <property type="entry name" value="FIMBRIAL_USHER"/>
    <property type="match status" value="1"/>
</dbReference>
<dbReference type="Gene3D" id="3.40.50.1820">
    <property type="entry name" value="alpha/beta hydrolase"/>
    <property type="match status" value="1"/>
</dbReference>
<keyword evidence="3" id="KW-1185">Reference proteome</keyword>
<dbReference type="GO" id="GO:0047570">
    <property type="term" value="F:3-oxoadipate enol-lactonase activity"/>
    <property type="evidence" value="ECO:0007669"/>
    <property type="project" value="InterPro"/>
</dbReference>
<organism evidence="2 3">
    <name type="scientific">Amycolatopsis thailandensis</name>
    <dbReference type="NCBI Taxonomy" id="589330"/>
    <lineage>
        <taxon>Bacteria</taxon>
        <taxon>Bacillati</taxon>
        <taxon>Actinomycetota</taxon>
        <taxon>Actinomycetes</taxon>
        <taxon>Pseudonocardiales</taxon>
        <taxon>Pseudonocardiaceae</taxon>
        <taxon>Amycolatopsis</taxon>
    </lineage>
</organism>
<dbReference type="GO" id="GO:0042952">
    <property type="term" value="P:beta-ketoadipate pathway"/>
    <property type="evidence" value="ECO:0007669"/>
    <property type="project" value="InterPro"/>
</dbReference>
<dbReference type="EMBL" id="NMQT01000134">
    <property type="protein sequence ID" value="OXM47639.1"/>
    <property type="molecule type" value="Genomic_DNA"/>
</dbReference>
<dbReference type="Pfam" id="PF12697">
    <property type="entry name" value="Abhydrolase_6"/>
    <property type="match status" value="1"/>
</dbReference>
<protein>
    <submittedName>
        <fullName evidence="2">3-oxoadipate enol-lactonase</fullName>
    </submittedName>
</protein>
<feature type="domain" description="AB hydrolase-1" evidence="1">
    <location>
        <begin position="26"/>
        <end position="255"/>
    </location>
</feature>
<name>A0A229RMC3_9PSEU</name>
<dbReference type="AlphaFoldDB" id="A0A229RMC3"/>
<evidence type="ECO:0000313" key="2">
    <source>
        <dbReference type="EMBL" id="OXM47639.1"/>
    </source>
</evidence>
<dbReference type="InterPro" id="IPR029058">
    <property type="entry name" value="AB_hydrolase_fold"/>
</dbReference>
<accession>A0A229RMC3</accession>
<dbReference type="SUPFAM" id="SSF53474">
    <property type="entry name" value="alpha/beta-Hydrolases"/>
    <property type="match status" value="1"/>
</dbReference>
<dbReference type="RefSeq" id="WP_093938195.1">
    <property type="nucleotide sequence ID" value="NZ_NMQT01000134.1"/>
</dbReference>
<reference evidence="2 3" key="1">
    <citation type="submission" date="2017-07" db="EMBL/GenBank/DDBJ databases">
        <title>Amycolatopsis thailandensis Genome sequencing and assembly.</title>
        <authorList>
            <person name="Kaur N."/>
            <person name="Mayilraj S."/>
        </authorList>
    </citation>
    <scope>NUCLEOTIDE SEQUENCE [LARGE SCALE GENOMIC DNA]</scope>
    <source>
        <strain evidence="2 3">JCM 16380</strain>
    </source>
</reference>
<dbReference type="InterPro" id="IPR018030">
    <property type="entry name" value="Fimbrial_membr_usher_CS"/>
</dbReference>
<dbReference type="GO" id="GO:0016020">
    <property type="term" value="C:membrane"/>
    <property type="evidence" value="ECO:0007669"/>
    <property type="project" value="TreeGrafter"/>
</dbReference>
<dbReference type="PRINTS" id="PR00111">
    <property type="entry name" value="ABHYDROLASE"/>
</dbReference>
<dbReference type="NCBIfam" id="TIGR02427">
    <property type="entry name" value="protocat_pcaD"/>
    <property type="match status" value="1"/>
</dbReference>
<dbReference type="Proteomes" id="UP000215223">
    <property type="component" value="Unassembled WGS sequence"/>
</dbReference>
<dbReference type="InterPro" id="IPR000073">
    <property type="entry name" value="AB_hydrolase_1"/>
</dbReference>
<gene>
    <name evidence="2" type="primary">pcaD</name>
    <name evidence="2" type="ORF">CFP71_34825</name>
</gene>
<dbReference type="InterPro" id="IPR026968">
    <property type="entry name" value="PcaD/CatD"/>
</dbReference>
<sequence length="265" mass="27898">MSEQVKVHSAVKVHSVAEGPADGPVVVFSGSLGSDHRMWDPQVKPLVEKGFRVIRYDTRGHGASPVPPGPYTLADLGGDLLALLGEHGVERAHVVGLSLGGMTAMWLGVNAPDRIEKLVLCCTSAKLGPPSMWADRAKTVRENGTGSVAEAGVGRWVTAGYATAYPERTGYLREMIANVPAEGYAASCQAIEQMDLVGDLPKIAARTLVIAGAEDPATPVEHAEVIAGGVPDARLEVVEGAAHLGSFEQPERFTALILDHLEAAR</sequence>
<evidence type="ECO:0000313" key="3">
    <source>
        <dbReference type="Proteomes" id="UP000215223"/>
    </source>
</evidence>
<comment type="caution">
    <text evidence="2">The sequence shown here is derived from an EMBL/GenBank/DDBJ whole genome shotgun (WGS) entry which is preliminary data.</text>
</comment>
<dbReference type="InterPro" id="IPR050266">
    <property type="entry name" value="AB_hydrolase_sf"/>
</dbReference>
<dbReference type="PANTHER" id="PTHR43798:SF33">
    <property type="entry name" value="HYDROLASE, PUTATIVE (AFU_ORTHOLOGUE AFUA_2G14860)-RELATED"/>
    <property type="match status" value="1"/>
</dbReference>